<evidence type="ECO:0000256" key="1">
    <source>
        <dbReference type="ARBA" id="ARBA00007613"/>
    </source>
</evidence>
<dbReference type="GO" id="GO:0015562">
    <property type="term" value="F:efflux transmembrane transporter activity"/>
    <property type="evidence" value="ECO:0007669"/>
    <property type="project" value="InterPro"/>
</dbReference>
<keyword evidence="2" id="KW-0564">Palmitate</keyword>
<evidence type="ECO:0000313" key="4">
    <source>
        <dbReference type="Proteomes" id="UP000286715"/>
    </source>
</evidence>
<keyword evidence="2" id="KW-0449">Lipoprotein</keyword>
<accession>A0A401XKY5</accession>
<keyword evidence="2" id="KW-1134">Transmembrane beta strand</keyword>
<dbReference type="EMBL" id="BHZE01000009">
    <property type="protein sequence ID" value="GCD77654.1"/>
    <property type="molecule type" value="Genomic_DNA"/>
</dbReference>
<sequence>MLRLSLHYSLRTALTRTFRMPHARVSRSRATTGNAVLWLLFAGMVLLTSCGTPETLIKHKTPELPHQFSTNYPIDTLRHTGRVSWKDFFLDPALIRHIEDALRVNADLLQASARIRQVKAAYTAAGGALLPSLQVRGRTGGDRFGRYTMTGVGNFDTNLSDRIDDKQRVDENFTPEYYLALESSWEIDVWGRLRQQRKGRRLEYLASEEAYKLATTMVVTTMAELYFTLQALDDEREIIEKELQLQREGLEKTLILKETGRTSELAVKQFEAQVLNTEALLRGVLIEINAVENAINALKMQANQPVDRSPDFFMQSMDSAVVLTTPANLLFSRPDIRRAELLMKSAGADVMAARYAFFPQLMVNPYVGLNAFKSSLFFDPASLAFGVMGHMVAPIFQQNQLKAGLRFQKARYEEAQLEYNKTIVNALNEINTHLVAFDEYLKISRLKESEARTLKVAETVATQLFLNGYASYLDLLTVRREVLRTQLDFVEATLQRKVARLKLYRALGGGWF</sequence>
<dbReference type="Gene3D" id="2.20.200.10">
    <property type="entry name" value="Outer membrane efflux proteins (OEP)"/>
    <property type="match status" value="1"/>
</dbReference>
<dbReference type="NCBIfam" id="TIGR01845">
    <property type="entry name" value="outer_NodT"/>
    <property type="match status" value="1"/>
</dbReference>
<keyword evidence="2" id="KW-0812">Transmembrane</keyword>
<dbReference type="Pfam" id="PF02321">
    <property type="entry name" value="OEP"/>
    <property type="match status" value="2"/>
</dbReference>
<name>A0A401XKY5_9FLAO</name>
<evidence type="ECO:0000313" key="3">
    <source>
        <dbReference type="EMBL" id="GCD77654.1"/>
    </source>
</evidence>
<dbReference type="SUPFAM" id="SSF56954">
    <property type="entry name" value="Outer membrane efflux proteins (OEP)"/>
    <property type="match status" value="1"/>
</dbReference>
<dbReference type="PANTHER" id="PTHR30203">
    <property type="entry name" value="OUTER MEMBRANE CATION EFFLUX PROTEIN"/>
    <property type="match status" value="1"/>
</dbReference>
<proteinExistence type="inferred from homology"/>
<organism evidence="3 4">
    <name type="scientific">Thermaurantimonas aggregans</name>
    <dbReference type="NCBI Taxonomy" id="2173829"/>
    <lineage>
        <taxon>Bacteria</taxon>
        <taxon>Pseudomonadati</taxon>
        <taxon>Bacteroidota</taxon>
        <taxon>Flavobacteriia</taxon>
        <taxon>Flavobacteriales</taxon>
        <taxon>Schleiferiaceae</taxon>
        <taxon>Thermaurantimonas</taxon>
    </lineage>
</organism>
<dbReference type="AlphaFoldDB" id="A0A401XKY5"/>
<dbReference type="Proteomes" id="UP000286715">
    <property type="component" value="Unassembled WGS sequence"/>
</dbReference>
<protein>
    <submittedName>
        <fullName evidence="3">RND transporter</fullName>
    </submittedName>
</protein>
<comment type="similarity">
    <text evidence="1 2">Belongs to the outer membrane factor (OMF) (TC 1.B.17) family.</text>
</comment>
<comment type="caution">
    <text evidence="3">The sequence shown here is derived from an EMBL/GenBank/DDBJ whole genome shotgun (WGS) entry which is preliminary data.</text>
</comment>
<gene>
    <name evidence="3" type="ORF">JCM31826_11360</name>
</gene>
<dbReference type="Gene3D" id="1.20.1600.10">
    <property type="entry name" value="Outer membrane efflux proteins (OEP)"/>
    <property type="match status" value="1"/>
</dbReference>
<dbReference type="PANTHER" id="PTHR30203:SF30">
    <property type="entry name" value="OUTER MEMBRANE PROTEIN-RELATED"/>
    <property type="match status" value="1"/>
</dbReference>
<reference evidence="3 4" key="1">
    <citation type="submission" date="2018-11" db="EMBL/GenBank/DDBJ databases">
        <title>Schleiferia aggregans sp. nov., a moderately thermophilic heterotrophic bacterium isolated from microbial mats at a terrestrial hot spring.</title>
        <authorList>
            <person name="Iino T."/>
            <person name="Ohkuma M."/>
            <person name="Haruta S."/>
        </authorList>
    </citation>
    <scope>NUCLEOTIDE SEQUENCE [LARGE SCALE GENOMIC DNA]</scope>
    <source>
        <strain evidence="3 4">LA</strain>
    </source>
</reference>
<dbReference type="InterPro" id="IPR010131">
    <property type="entry name" value="MdtP/NodT-like"/>
</dbReference>
<dbReference type="GO" id="GO:0005886">
    <property type="term" value="C:plasma membrane"/>
    <property type="evidence" value="ECO:0007669"/>
    <property type="project" value="UniProtKB-SubCell"/>
</dbReference>
<keyword evidence="2" id="KW-0472">Membrane</keyword>
<dbReference type="InterPro" id="IPR003423">
    <property type="entry name" value="OMP_efflux"/>
</dbReference>
<evidence type="ECO:0000256" key="2">
    <source>
        <dbReference type="RuleBase" id="RU362097"/>
    </source>
</evidence>
<keyword evidence="4" id="KW-1185">Reference proteome</keyword>
<comment type="subcellular location">
    <subcellularLocation>
        <location evidence="2">Cell membrane</location>
        <topology evidence="2">Lipid-anchor</topology>
    </subcellularLocation>
</comment>